<dbReference type="CDD" id="cd09487">
    <property type="entry name" value="SAM_superfamily"/>
    <property type="match status" value="1"/>
</dbReference>
<dbReference type="PANTHER" id="PTHR46040:SF3">
    <property type="entry name" value="HIGH MOBILITY GROUP PROTEIN 2"/>
    <property type="match status" value="1"/>
</dbReference>
<dbReference type="Pfam" id="PF00505">
    <property type="entry name" value="HMG_box"/>
    <property type="match status" value="1"/>
</dbReference>
<evidence type="ECO:0000313" key="6">
    <source>
        <dbReference type="EMBL" id="KAJ9655871.1"/>
    </source>
</evidence>
<feature type="region of interest" description="Disordered" evidence="4">
    <location>
        <begin position="219"/>
        <end position="243"/>
    </location>
</feature>
<proteinExistence type="predicted"/>
<dbReference type="SMART" id="SM00398">
    <property type="entry name" value="HMG"/>
    <property type="match status" value="1"/>
</dbReference>
<dbReference type="PROSITE" id="PS50118">
    <property type="entry name" value="HMG_BOX_2"/>
    <property type="match status" value="1"/>
</dbReference>
<dbReference type="Gene3D" id="1.10.30.10">
    <property type="entry name" value="High mobility group box domain"/>
    <property type="match status" value="1"/>
</dbReference>
<dbReference type="InterPro" id="IPR051965">
    <property type="entry name" value="ChromReg_NeuronalGeneExpr"/>
</dbReference>
<keyword evidence="7" id="KW-1185">Reference proteome</keyword>
<dbReference type="EMBL" id="JAPDRL010000146">
    <property type="protein sequence ID" value="KAJ9655871.1"/>
    <property type="molecule type" value="Genomic_DNA"/>
</dbReference>
<keyword evidence="1 3" id="KW-0238">DNA-binding</keyword>
<accession>A0ABQ9NFY7</accession>
<feature type="region of interest" description="Disordered" evidence="4">
    <location>
        <begin position="103"/>
        <end position="137"/>
    </location>
</feature>
<feature type="DNA-binding region" description="HMG box" evidence="3">
    <location>
        <begin position="133"/>
        <end position="199"/>
    </location>
</feature>
<evidence type="ECO:0000313" key="7">
    <source>
        <dbReference type="Proteomes" id="UP001172684"/>
    </source>
</evidence>
<dbReference type="Gene3D" id="1.10.150.50">
    <property type="entry name" value="Transcription Factor, Ets-1"/>
    <property type="match status" value="1"/>
</dbReference>
<dbReference type="Proteomes" id="UP001172684">
    <property type="component" value="Unassembled WGS sequence"/>
</dbReference>
<keyword evidence="2 3" id="KW-0539">Nucleus</keyword>
<dbReference type="SUPFAM" id="SSF47769">
    <property type="entry name" value="SAM/Pointed domain"/>
    <property type="match status" value="1"/>
</dbReference>
<name>A0ABQ9NFY7_9PEZI</name>
<comment type="caution">
    <text evidence="6">The sequence shown here is derived from an EMBL/GenBank/DDBJ whole genome shotgun (WGS) entry which is preliminary data.</text>
</comment>
<dbReference type="PANTHER" id="PTHR46040">
    <property type="entry name" value="HIGH MOBILITY GROUP PROTEIN 2"/>
    <property type="match status" value="1"/>
</dbReference>
<dbReference type="InterPro" id="IPR036910">
    <property type="entry name" value="HMG_box_dom_sf"/>
</dbReference>
<gene>
    <name evidence="6" type="ORF">H2201_008709</name>
</gene>
<evidence type="ECO:0000256" key="4">
    <source>
        <dbReference type="SAM" id="MobiDB-lite"/>
    </source>
</evidence>
<sequence length="243" mass="27362">MEKRGVAVILAGPHSDTAAVTDMASLYGLLKEVGLEQYHDRLAKNGFASWEAVCDISEADLAQLGFKLGHRRILQRAIASHQGHSSTQALGEWVEDGHIAEQSVEFDPEREQEQEPKAKRRYQRRPKPDLDAPVRPKSGHVMFSEHLRDYPAVSALSFVDIAKLVGEEWRALSAEGRQHWEDRSAADVEVYKADLLAYKATPDYQLYQDYLVEFKKWHSGKGEQARKPVGPPGEGSQSRKESR</sequence>
<feature type="compositionally biased region" description="Basic and acidic residues" evidence="4">
    <location>
        <begin position="107"/>
        <end position="117"/>
    </location>
</feature>
<reference evidence="6" key="1">
    <citation type="submission" date="2022-10" db="EMBL/GenBank/DDBJ databases">
        <title>Culturing micro-colonial fungi from biological soil crusts in the Mojave desert and describing Neophaeococcomyces mojavensis, and introducing the new genera and species Taxawa tesnikishii.</title>
        <authorList>
            <person name="Kurbessoian T."/>
            <person name="Stajich J.E."/>
        </authorList>
    </citation>
    <scope>NUCLEOTIDE SEQUENCE</scope>
    <source>
        <strain evidence="6">TK_1</strain>
    </source>
</reference>
<evidence type="ECO:0000256" key="3">
    <source>
        <dbReference type="PROSITE-ProRule" id="PRU00267"/>
    </source>
</evidence>
<feature type="domain" description="HMG box" evidence="5">
    <location>
        <begin position="133"/>
        <end position="199"/>
    </location>
</feature>
<evidence type="ECO:0000259" key="5">
    <source>
        <dbReference type="PROSITE" id="PS50118"/>
    </source>
</evidence>
<dbReference type="InterPro" id="IPR013761">
    <property type="entry name" value="SAM/pointed_sf"/>
</dbReference>
<dbReference type="SMART" id="SM00454">
    <property type="entry name" value="SAM"/>
    <property type="match status" value="1"/>
</dbReference>
<organism evidence="6 7">
    <name type="scientific">Coniosporium apollinis</name>
    <dbReference type="NCBI Taxonomy" id="61459"/>
    <lineage>
        <taxon>Eukaryota</taxon>
        <taxon>Fungi</taxon>
        <taxon>Dikarya</taxon>
        <taxon>Ascomycota</taxon>
        <taxon>Pezizomycotina</taxon>
        <taxon>Dothideomycetes</taxon>
        <taxon>Dothideomycetes incertae sedis</taxon>
        <taxon>Coniosporium</taxon>
    </lineage>
</organism>
<dbReference type="SUPFAM" id="SSF47095">
    <property type="entry name" value="HMG-box"/>
    <property type="match status" value="1"/>
</dbReference>
<protein>
    <recommendedName>
        <fullName evidence="5">HMG box domain-containing protein</fullName>
    </recommendedName>
</protein>
<evidence type="ECO:0000256" key="2">
    <source>
        <dbReference type="ARBA" id="ARBA00023242"/>
    </source>
</evidence>
<evidence type="ECO:0000256" key="1">
    <source>
        <dbReference type="ARBA" id="ARBA00023125"/>
    </source>
</evidence>
<dbReference type="InterPro" id="IPR001660">
    <property type="entry name" value="SAM"/>
</dbReference>
<dbReference type="Pfam" id="PF00536">
    <property type="entry name" value="SAM_1"/>
    <property type="match status" value="1"/>
</dbReference>
<dbReference type="InterPro" id="IPR009071">
    <property type="entry name" value="HMG_box_dom"/>
</dbReference>